<dbReference type="OrthoDB" id="9772644at2"/>
<protein>
    <submittedName>
        <fullName evidence="7">Putative O-antigen polymerase</fullName>
    </submittedName>
</protein>
<dbReference type="PANTHER" id="PTHR37422">
    <property type="entry name" value="TEICHURONIC ACID BIOSYNTHESIS PROTEIN TUAE"/>
    <property type="match status" value="1"/>
</dbReference>
<dbReference type="Proteomes" id="UP000056322">
    <property type="component" value="Chromosome 1"/>
</dbReference>
<dbReference type="EMBL" id="LN794158">
    <property type="protein sequence ID" value="CEN56347.1"/>
    <property type="molecule type" value="Genomic_DNA"/>
</dbReference>
<dbReference type="Pfam" id="PF04932">
    <property type="entry name" value="Wzy_C"/>
    <property type="match status" value="1"/>
</dbReference>
<feature type="transmembrane region" description="Helical" evidence="5">
    <location>
        <begin position="120"/>
        <end position="138"/>
    </location>
</feature>
<dbReference type="RefSeq" id="WP_045751457.1">
    <property type="nucleotide sequence ID" value="NZ_LN794158.1"/>
</dbReference>
<accession>A0A0B7J0P1</accession>
<feature type="transmembrane region" description="Helical" evidence="5">
    <location>
        <begin position="329"/>
        <end position="348"/>
    </location>
</feature>
<feature type="transmembrane region" description="Helical" evidence="5">
    <location>
        <begin position="360"/>
        <end position="379"/>
    </location>
</feature>
<dbReference type="STRING" id="1581680.BN1209_1309"/>
<dbReference type="KEGG" id="mbac:BN1209_1309"/>
<proteinExistence type="predicted"/>
<dbReference type="PANTHER" id="PTHR37422:SF13">
    <property type="entry name" value="LIPOPOLYSACCHARIDE BIOSYNTHESIS PROTEIN PA4999-RELATED"/>
    <property type="match status" value="1"/>
</dbReference>
<evidence type="ECO:0000256" key="4">
    <source>
        <dbReference type="ARBA" id="ARBA00023136"/>
    </source>
</evidence>
<keyword evidence="8" id="KW-1185">Reference proteome</keyword>
<dbReference type="InterPro" id="IPR007016">
    <property type="entry name" value="O-antigen_ligase-rel_domated"/>
</dbReference>
<feature type="transmembrane region" description="Helical" evidence="5">
    <location>
        <begin position="232"/>
        <end position="251"/>
    </location>
</feature>
<reference evidence="8" key="1">
    <citation type="submission" date="2014-12" db="EMBL/GenBank/DDBJ databases">
        <authorList>
            <person name="Salcher M.M."/>
        </authorList>
    </citation>
    <scope>NUCLEOTIDE SEQUENCE [LARGE SCALE GENOMIC DNA]</scope>
    <source>
        <strain evidence="8">MMS-10A-171</strain>
    </source>
</reference>
<dbReference type="GO" id="GO:0016020">
    <property type="term" value="C:membrane"/>
    <property type="evidence" value="ECO:0007669"/>
    <property type="project" value="UniProtKB-SubCell"/>
</dbReference>
<keyword evidence="3 5" id="KW-1133">Transmembrane helix</keyword>
<evidence type="ECO:0000313" key="8">
    <source>
        <dbReference type="Proteomes" id="UP000056322"/>
    </source>
</evidence>
<name>A0A0B7J0P1_9PROT</name>
<feature type="transmembrane region" description="Helical" evidence="5">
    <location>
        <begin position="63"/>
        <end position="83"/>
    </location>
</feature>
<feature type="transmembrane region" description="Helical" evidence="5">
    <location>
        <begin position="20"/>
        <end position="42"/>
    </location>
</feature>
<feature type="transmembrane region" description="Helical" evidence="5">
    <location>
        <begin position="184"/>
        <end position="202"/>
    </location>
</feature>
<evidence type="ECO:0000256" key="2">
    <source>
        <dbReference type="ARBA" id="ARBA00022692"/>
    </source>
</evidence>
<feature type="transmembrane region" description="Helical" evidence="5">
    <location>
        <begin position="208"/>
        <end position="225"/>
    </location>
</feature>
<evidence type="ECO:0000313" key="7">
    <source>
        <dbReference type="EMBL" id="CEN56347.1"/>
    </source>
</evidence>
<comment type="subcellular location">
    <subcellularLocation>
        <location evidence="1">Membrane</location>
        <topology evidence="1">Multi-pass membrane protein</topology>
    </subcellularLocation>
</comment>
<dbReference type="AlphaFoldDB" id="A0A0B7J0P1"/>
<evidence type="ECO:0000259" key="6">
    <source>
        <dbReference type="Pfam" id="PF04932"/>
    </source>
</evidence>
<sequence>MINFFKKQKISPLVITRYLIILELIAILFSPALSNLFEMVLFAFCITSKEIRTTIWNSKSQPLFVSSVVFILTLAISTTWSVAPLTEALNSLWSWRKIILLPISLVLFQEAIWKEKALKGFMSFSIAACVASYIMFLTNHAVHGWEAGVLVRNHATQGMIFSIAAFVIFTKLVIAPTKLEKPKITILVLGILALVINVSFITPGRSGYLVLLTLTIVSVVSYAMTYKKINSIIILVALLIPTLIFISPRVHEGVSRGINEMQNVDKIAEPTSMGQRVKLWGNTIEMIKEKPLMGVGLGGFQKAYSERMQNAPEWQKVILHDPHNQFLKIVAELGLLGLMSFLYMLATASLQQPSSREHKILGSGVLLAWCGTSMFSSHFSTFTEGRFIFIWLGVMLAGHVSEKSNQ</sequence>
<evidence type="ECO:0000256" key="1">
    <source>
        <dbReference type="ARBA" id="ARBA00004141"/>
    </source>
</evidence>
<gene>
    <name evidence="7" type="ORF">BN1209_1309</name>
</gene>
<keyword evidence="4 5" id="KW-0472">Membrane</keyword>
<evidence type="ECO:0000256" key="5">
    <source>
        <dbReference type="SAM" id="Phobius"/>
    </source>
</evidence>
<keyword evidence="2 5" id="KW-0812">Transmembrane</keyword>
<feature type="domain" description="O-antigen ligase-related" evidence="6">
    <location>
        <begin position="192"/>
        <end position="342"/>
    </location>
</feature>
<feature type="transmembrane region" description="Helical" evidence="5">
    <location>
        <begin position="158"/>
        <end position="177"/>
    </location>
</feature>
<organism evidence="7 8">
    <name type="scientific">Candidatus Methylopumilus turicensis</name>
    <dbReference type="NCBI Taxonomy" id="1581680"/>
    <lineage>
        <taxon>Bacteria</taxon>
        <taxon>Pseudomonadati</taxon>
        <taxon>Pseudomonadota</taxon>
        <taxon>Betaproteobacteria</taxon>
        <taxon>Nitrosomonadales</taxon>
        <taxon>Methylophilaceae</taxon>
        <taxon>Candidatus Methylopumilus</taxon>
    </lineage>
</organism>
<dbReference type="InterPro" id="IPR051533">
    <property type="entry name" value="WaaL-like"/>
</dbReference>
<evidence type="ECO:0000256" key="3">
    <source>
        <dbReference type="ARBA" id="ARBA00022989"/>
    </source>
</evidence>
<dbReference type="HOGENOM" id="CLU_620700_0_0_4"/>